<name>A0AAV9JBA1_9PEZI</name>
<evidence type="ECO:0000256" key="7">
    <source>
        <dbReference type="RuleBase" id="RU000454"/>
    </source>
</evidence>
<dbReference type="EMBL" id="JAVFHQ010000043">
    <property type="protein sequence ID" value="KAK4542287.1"/>
    <property type="molecule type" value="Genomic_DNA"/>
</dbReference>
<feature type="domain" description="Peptidase A1" evidence="9">
    <location>
        <begin position="63"/>
        <end position="395"/>
    </location>
</feature>
<feature type="active site" evidence="6">
    <location>
        <position position="275"/>
    </location>
</feature>
<dbReference type="Gene3D" id="2.40.70.10">
    <property type="entry name" value="Acid Proteases"/>
    <property type="match status" value="2"/>
</dbReference>
<keyword evidence="3 8" id="KW-0732">Signal</keyword>
<evidence type="ECO:0000256" key="3">
    <source>
        <dbReference type="ARBA" id="ARBA00022729"/>
    </source>
</evidence>
<feature type="active site" evidence="6">
    <location>
        <position position="81"/>
    </location>
</feature>
<dbReference type="PROSITE" id="PS00141">
    <property type="entry name" value="ASP_PROTEASE"/>
    <property type="match status" value="1"/>
</dbReference>
<comment type="caution">
    <text evidence="10">The sequence shown here is derived from an EMBL/GenBank/DDBJ whole genome shotgun (WGS) entry which is preliminary data.</text>
</comment>
<evidence type="ECO:0000256" key="5">
    <source>
        <dbReference type="ARBA" id="ARBA00022801"/>
    </source>
</evidence>
<proteinExistence type="inferred from homology"/>
<dbReference type="Pfam" id="PF00026">
    <property type="entry name" value="Asp"/>
    <property type="match status" value="1"/>
</dbReference>
<dbReference type="PANTHER" id="PTHR47966:SF65">
    <property type="entry name" value="ASPARTIC-TYPE ENDOPEPTIDASE"/>
    <property type="match status" value="1"/>
</dbReference>
<dbReference type="PRINTS" id="PR00792">
    <property type="entry name" value="PEPSIN"/>
</dbReference>
<gene>
    <name evidence="10" type="ORF">LTR36_006940</name>
</gene>
<dbReference type="InterPro" id="IPR021109">
    <property type="entry name" value="Peptidase_aspartic_dom_sf"/>
</dbReference>
<comment type="similarity">
    <text evidence="1 7">Belongs to the peptidase A1 family.</text>
</comment>
<feature type="signal peptide" evidence="8">
    <location>
        <begin position="1"/>
        <end position="23"/>
    </location>
</feature>
<evidence type="ECO:0000313" key="11">
    <source>
        <dbReference type="Proteomes" id="UP001324427"/>
    </source>
</evidence>
<dbReference type="InterPro" id="IPR001969">
    <property type="entry name" value="Aspartic_peptidase_AS"/>
</dbReference>
<accession>A0AAV9JBA1</accession>
<evidence type="ECO:0000256" key="2">
    <source>
        <dbReference type="ARBA" id="ARBA00022670"/>
    </source>
</evidence>
<protein>
    <recommendedName>
        <fullName evidence="9">Peptidase A1 domain-containing protein</fullName>
    </recommendedName>
</protein>
<dbReference type="GO" id="GO:0006508">
    <property type="term" value="P:proteolysis"/>
    <property type="evidence" value="ECO:0007669"/>
    <property type="project" value="UniProtKB-KW"/>
</dbReference>
<evidence type="ECO:0000259" key="9">
    <source>
        <dbReference type="PROSITE" id="PS51767"/>
    </source>
</evidence>
<reference evidence="10 11" key="1">
    <citation type="submission" date="2021-11" db="EMBL/GenBank/DDBJ databases">
        <title>Black yeast isolated from Biological Soil Crust.</title>
        <authorList>
            <person name="Kurbessoian T."/>
        </authorList>
    </citation>
    <scope>NUCLEOTIDE SEQUENCE [LARGE SCALE GENOMIC DNA]</scope>
    <source>
        <strain evidence="10 11">CCFEE 5522</strain>
    </source>
</reference>
<keyword evidence="2 7" id="KW-0645">Protease</keyword>
<dbReference type="InterPro" id="IPR001461">
    <property type="entry name" value="Aspartic_peptidase_A1"/>
</dbReference>
<dbReference type="InterPro" id="IPR033121">
    <property type="entry name" value="PEPTIDASE_A1"/>
</dbReference>
<keyword evidence="4 7" id="KW-0064">Aspartyl protease</keyword>
<dbReference type="AlphaFoldDB" id="A0AAV9JBA1"/>
<dbReference type="GO" id="GO:0004190">
    <property type="term" value="F:aspartic-type endopeptidase activity"/>
    <property type="evidence" value="ECO:0007669"/>
    <property type="project" value="UniProtKB-KW"/>
</dbReference>
<evidence type="ECO:0000256" key="6">
    <source>
        <dbReference type="PIRSR" id="PIRSR601461-1"/>
    </source>
</evidence>
<dbReference type="CDD" id="cd05474">
    <property type="entry name" value="SAP_like"/>
    <property type="match status" value="1"/>
</dbReference>
<keyword evidence="5 7" id="KW-0378">Hydrolase</keyword>
<dbReference type="SUPFAM" id="SSF50630">
    <property type="entry name" value="Acid proteases"/>
    <property type="match status" value="1"/>
</dbReference>
<evidence type="ECO:0000256" key="8">
    <source>
        <dbReference type="SAM" id="SignalP"/>
    </source>
</evidence>
<dbReference type="Proteomes" id="UP001324427">
    <property type="component" value="Unassembled WGS sequence"/>
</dbReference>
<dbReference type="PROSITE" id="PS51767">
    <property type="entry name" value="PEPTIDASE_A1"/>
    <property type="match status" value="1"/>
</dbReference>
<evidence type="ECO:0000256" key="4">
    <source>
        <dbReference type="ARBA" id="ARBA00022750"/>
    </source>
</evidence>
<feature type="chain" id="PRO_5043552675" description="Peptidase A1 domain-containing protein" evidence="8">
    <location>
        <begin position="24"/>
        <end position="420"/>
    </location>
</feature>
<keyword evidence="11" id="KW-1185">Reference proteome</keyword>
<evidence type="ECO:0000256" key="1">
    <source>
        <dbReference type="ARBA" id="ARBA00007447"/>
    </source>
</evidence>
<organism evidence="10 11">
    <name type="scientific">Oleoguttula mirabilis</name>
    <dbReference type="NCBI Taxonomy" id="1507867"/>
    <lineage>
        <taxon>Eukaryota</taxon>
        <taxon>Fungi</taxon>
        <taxon>Dikarya</taxon>
        <taxon>Ascomycota</taxon>
        <taxon>Pezizomycotina</taxon>
        <taxon>Dothideomycetes</taxon>
        <taxon>Dothideomycetidae</taxon>
        <taxon>Mycosphaerellales</taxon>
        <taxon>Teratosphaeriaceae</taxon>
        <taxon>Oleoguttula</taxon>
    </lineage>
</organism>
<dbReference type="InterPro" id="IPR033876">
    <property type="entry name" value="SAP-like"/>
</dbReference>
<dbReference type="PANTHER" id="PTHR47966">
    <property type="entry name" value="BETA-SITE APP-CLEAVING ENZYME, ISOFORM A-RELATED"/>
    <property type="match status" value="1"/>
</dbReference>
<sequence length="420" mass="43432">MKSSLVLLAYVALAATAQRVILADIWKPQGTANGTMLDPSNDTLLSKRQFNSVLTQKPDRSLYWINITMGTPGQAQALQLDTGSRGLVVPSTGSSLCSSTLVPCSVLGSYDSSKSSTFDDTDQSTTEGFGDGGSVTGDWFYDTVHIGGQAVTSQLAVLGTSGSGINEGILGVGFPSSYPTINHNLAAQGIIASNSYSIWLDELSAASGTILFGGLNLAKFVAPLLKMPVVGGTTNSDGSISYNQPTVELSRVATLQGTTTTVQTASGYSENAVLDTGTSTTVLQKPLADSIIAAMGAQYYPSTATSGNIIVPCSAATSDLSIDFHFSDPVTGPTINVAIQELVLQDLGAVNGVEMCLFGIYSAAPADNLPTIMGDTFLRSAYVVYDLDTNHIGMAQTVFDSGSADVVEIGEAGIPVGVQA</sequence>
<evidence type="ECO:0000313" key="10">
    <source>
        <dbReference type="EMBL" id="KAK4542287.1"/>
    </source>
</evidence>